<comment type="caution">
    <text evidence="1">The sequence shown here is derived from an EMBL/GenBank/DDBJ whole genome shotgun (WGS) entry which is preliminary data.</text>
</comment>
<sequence length="150" mass="16603">MNQPSQPISFPPQTTPSCRFNRHHLLDEFPFLGSHMPSSWISRQVLWIPSDLVLSVDLEAKTAWAEGGVTLMASLLGHVQQWVLVAILEVMIHGILNAVSWGILFPLVESMGFDEIGGVAIGFRWVWRRPTSGVRRLTLPVGGGCKVECS</sequence>
<evidence type="ECO:0000313" key="1">
    <source>
        <dbReference type="EMBL" id="OMP03825.1"/>
    </source>
</evidence>
<organism evidence="1 2">
    <name type="scientific">Corchorus olitorius</name>
    <dbReference type="NCBI Taxonomy" id="93759"/>
    <lineage>
        <taxon>Eukaryota</taxon>
        <taxon>Viridiplantae</taxon>
        <taxon>Streptophyta</taxon>
        <taxon>Embryophyta</taxon>
        <taxon>Tracheophyta</taxon>
        <taxon>Spermatophyta</taxon>
        <taxon>Magnoliopsida</taxon>
        <taxon>eudicotyledons</taxon>
        <taxon>Gunneridae</taxon>
        <taxon>Pentapetalae</taxon>
        <taxon>rosids</taxon>
        <taxon>malvids</taxon>
        <taxon>Malvales</taxon>
        <taxon>Malvaceae</taxon>
        <taxon>Grewioideae</taxon>
        <taxon>Apeibeae</taxon>
        <taxon>Corchorus</taxon>
    </lineage>
</organism>
<evidence type="ECO:0000313" key="2">
    <source>
        <dbReference type="Proteomes" id="UP000187203"/>
    </source>
</evidence>
<protein>
    <submittedName>
        <fullName evidence="1">Uncharacterized protein</fullName>
    </submittedName>
</protein>
<name>A0A1R3K9P5_9ROSI</name>
<keyword evidence="2" id="KW-1185">Reference proteome</keyword>
<gene>
    <name evidence="1" type="ORF">COLO4_10176</name>
</gene>
<reference evidence="2" key="1">
    <citation type="submission" date="2013-09" db="EMBL/GenBank/DDBJ databases">
        <title>Corchorus olitorius genome sequencing.</title>
        <authorList>
            <person name="Alam M."/>
            <person name="Haque M.S."/>
            <person name="Islam M.S."/>
            <person name="Emdad E.M."/>
            <person name="Islam M.M."/>
            <person name="Ahmed B."/>
            <person name="Halim A."/>
            <person name="Hossen Q.M.M."/>
            <person name="Hossain M.Z."/>
            <person name="Ahmed R."/>
            <person name="Khan M.M."/>
            <person name="Islam R."/>
            <person name="Rashid M.M."/>
            <person name="Khan S.A."/>
            <person name="Rahman M.S."/>
            <person name="Alam M."/>
            <person name="Yahiya A.S."/>
            <person name="Khan M.S."/>
            <person name="Azam M.S."/>
            <person name="Haque T."/>
            <person name="Lashkar M.Z.H."/>
            <person name="Akhand A.I."/>
            <person name="Morshed G."/>
            <person name="Roy S."/>
            <person name="Uddin K.S."/>
            <person name="Rabeya T."/>
            <person name="Hossain A.S."/>
            <person name="Chowdhury A."/>
            <person name="Snigdha A.R."/>
            <person name="Mortoza M.S."/>
            <person name="Matin S.A."/>
            <person name="Hoque S.M.E."/>
            <person name="Islam M.K."/>
            <person name="Roy D.K."/>
            <person name="Haider R."/>
            <person name="Moosa M.M."/>
            <person name="Elias S.M."/>
            <person name="Hasan A.M."/>
            <person name="Jahan S."/>
            <person name="Shafiuddin M."/>
            <person name="Mahmood N."/>
            <person name="Shommy N.S."/>
        </authorList>
    </citation>
    <scope>NUCLEOTIDE SEQUENCE [LARGE SCALE GENOMIC DNA]</scope>
    <source>
        <strain evidence="2">cv. O-4</strain>
    </source>
</reference>
<dbReference type="AlphaFoldDB" id="A0A1R3K9P5"/>
<proteinExistence type="predicted"/>
<dbReference type="Proteomes" id="UP000187203">
    <property type="component" value="Unassembled WGS sequence"/>
</dbReference>
<accession>A0A1R3K9P5</accession>
<dbReference type="EMBL" id="AWUE01014402">
    <property type="protein sequence ID" value="OMP03825.1"/>
    <property type="molecule type" value="Genomic_DNA"/>
</dbReference>